<dbReference type="Pfam" id="PF01047">
    <property type="entry name" value="MarR"/>
    <property type="match status" value="1"/>
</dbReference>
<dbReference type="SUPFAM" id="SSF46785">
    <property type="entry name" value="Winged helix' DNA-binding domain"/>
    <property type="match status" value="1"/>
</dbReference>
<keyword evidence="3" id="KW-0804">Transcription</keyword>
<name>A0A0F9RKL3_9ZZZZ</name>
<dbReference type="GO" id="GO:0003677">
    <property type="term" value="F:DNA binding"/>
    <property type="evidence" value="ECO:0007669"/>
    <property type="project" value="UniProtKB-KW"/>
</dbReference>
<evidence type="ECO:0000313" key="5">
    <source>
        <dbReference type="EMBL" id="KKN57115.1"/>
    </source>
</evidence>
<evidence type="ECO:0000256" key="2">
    <source>
        <dbReference type="ARBA" id="ARBA00023125"/>
    </source>
</evidence>
<evidence type="ECO:0000256" key="1">
    <source>
        <dbReference type="ARBA" id="ARBA00023015"/>
    </source>
</evidence>
<keyword evidence="1" id="KW-0805">Transcription regulation</keyword>
<evidence type="ECO:0000256" key="3">
    <source>
        <dbReference type="ARBA" id="ARBA00023163"/>
    </source>
</evidence>
<dbReference type="GO" id="GO:0003700">
    <property type="term" value="F:DNA-binding transcription factor activity"/>
    <property type="evidence" value="ECO:0007669"/>
    <property type="project" value="InterPro"/>
</dbReference>
<feature type="domain" description="HTH marR-type" evidence="4">
    <location>
        <begin position="26"/>
        <end position="158"/>
    </location>
</feature>
<protein>
    <recommendedName>
        <fullName evidence="4">HTH marR-type domain-containing protein</fullName>
    </recommendedName>
</protein>
<dbReference type="InterPro" id="IPR000835">
    <property type="entry name" value="HTH_MarR-typ"/>
</dbReference>
<dbReference type="SMART" id="SM00347">
    <property type="entry name" value="HTH_MARR"/>
    <property type="match status" value="1"/>
</dbReference>
<dbReference type="PANTHER" id="PTHR42756">
    <property type="entry name" value="TRANSCRIPTIONAL REGULATOR, MARR"/>
    <property type="match status" value="1"/>
</dbReference>
<gene>
    <name evidence="5" type="ORF">LCGC14_0565320</name>
</gene>
<comment type="caution">
    <text evidence="5">The sequence shown here is derived from an EMBL/GenBank/DDBJ whole genome shotgun (WGS) entry which is preliminary data.</text>
</comment>
<reference evidence="5" key="1">
    <citation type="journal article" date="2015" name="Nature">
        <title>Complex archaea that bridge the gap between prokaryotes and eukaryotes.</title>
        <authorList>
            <person name="Spang A."/>
            <person name="Saw J.H."/>
            <person name="Jorgensen S.L."/>
            <person name="Zaremba-Niedzwiedzka K."/>
            <person name="Martijn J."/>
            <person name="Lind A.E."/>
            <person name="van Eijk R."/>
            <person name="Schleper C."/>
            <person name="Guy L."/>
            <person name="Ettema T.J."/>
        </authorList>
    </citation>
    <scope>NUCLEOTIDE SEQUENCE</scope>
</reference>
<dbReference type="Gene3D" id="1.10.10.10">
    <property type="entry name" value="Winged helix-like DNA-binding domain superfamily/Winged helix DNA-binding domain"/>
    <property type="match status" value="1"/>
</dbReference>
<dbReference type="InterPro" id="IPR036388">
    <property type="entry name" value="WH-like_DNA-bd_sf"/>
</dbReference>
<organism evidence="5">
    <name type="scientific">marine sediment metagenome</name>
    <dbReference type="NCBI Taxonomy" id="412755"/>
    <lineage>
        <taxon>unclassified sequences</taxon>
        <taxon>metagenomes</taxon>
        <taxon>ecological metagenomes</taxon>
    </lineage>
</organism>
<dbReference type="EMBL" id="LAZR01000818">
    <property type="protein sequence ID" value="KKN57115.1"/>
    <property type="molecule type" value="Genomic_DNA"/>
</dbReference>
<dbReference type="InterPro" id="IPR036390">
    <property type="entry name" value="WH_DNA-bd_sf"/>
</dbReference>
<keyword evidence="2" id="KW-0238">DNA-binding</keyword>
<proteinExistence type="predicted"/>
<sequence>MLKNNDIKTLKEEVPASKLADIRQLNHSLGFLLSKVTIRITELHERIFTSEDLSPKQYGILTLLCQFDDLTQIDIGRRLDIDRSTMVALVDDLEGKNMIIRNRDPKDRRAYLISNTEKGRKTHMRITDAVTKNEAKYFNFLEDQHLDQLRGYLREILSQGN</sequence>
<dbReference type="PANTHER" id="PTHR42756:SF1">
    <property type="entry name" value="TRANSCRIPTIONAL REPRESSOR OF EMRAB OPERON"/>
    <property type="match status" value="1"/>
</dbReference>
<dbReference type="AlphaFoldDB" id="A0A0F9RKL3"/>
<dbReference type="PROSITE" id="PS50995">
    <property type="entry name" value="HTH_MARR_2"/>
    <property type="match status" value="1"/>
</dbReference>
<accession>A0A0F9RKL3</accession>
<evidence type="ECO:0000259" key="4">
    <source>
        <dbReference type="PROSITE" id="PS50995"/>
    </source>
</evidence>
<dbReference type="PRINTS" id="PR00598">
    <property type="entry name" value="HTHMARR"/>
</dbReference>